<organism evidence="1 2">
    <name type="scientific">Candidatus Choladousia intestinavium</name>
    <dbReference type="NCBI Taxonomy" id="2840727"/>
    <lineage>
        <taxon>Bacteria</taxon>
        <taxon>Bacillati</taxon>
        <taxon>Bacillota</taxon>
        <taxon>Clostridia</taxon>
        <taxon>Lachnospirales</taxon>
        <taxon>Lachnospiraceae</taxon>
        <taxon>Lachnospiraceae incertae sedis</taxon>
        <taxon>Candidatus Choladousia</taxon>
    </lineage>
</organism>
<evidence type="ECO:0000313" key="1">
    <source>
        <dbReference type="EMBL" id="HIR14630.1"/>
    </source>
</evidence>
<dbReference type="Proteomes" id="UP000886757">
    <property type="component" value="Unassembled WGS sequence"/>
</dbReference>
<dbReference type="EMBL" id="DVGK01000138">
    <property type="protein sequence ID" value="HIR14630.1"/>
    <property type="molecule type" value="Genomic_DNA"/>
</dbReference>
<comment type="caution">
    <text evidence="1">The sequence shown here is derived from an EMBL/GenBank/DDBJ whole genome shotgun (WGS) entry which is preliminary data.</text>
</comment>
<gene>
    <name evidence="1" type="ORF">IAB31_11990</name>
</gene>
<reference evidence="1" key="1">
    <citation type="submission" date="2020-10" db="EMBL/GenBank/DDBJ databases">
        <authorList>
            <person name="Gilroy R."/>
        </authorList>
    </citation>
    <scope>NUCLEOTIDE SEQUENCE</scope>
    <source>
        <strain evidence="1">ChiSjej4B22-8148</strain>
    </source>
</reference>
<reference evidence="1" key="2">
    <citation type="journal article" date="2021" name="PeerJ">
        <title>Extensive microbial diversity within the chicken gut microbiome revealed by metagenomics and culture.</title>
        <authorList>
            <person name="Gilroy R."/>
            <person name="Ravi A."/>
            <person name="Getino M."/>
            <person name="Pursley I."/>
            <person name="Horton D.L."/>
            <person name="Alikhan N.F."/>
            <person name="Baker D."/>
            <person name="Gharbi K."/>
            <person name="Hall N."/>
            <person name="Watson M."/>
            <person name="Adriaenssens E.M."/>
            <person name="Foster-Nyarko E."/>
            <person name="Jarju S."/>
            <person name="Secka A."/>
            <person name="Antonio M."/>
            <person name="Oren A."/>
            <person name="Chaudhuri R.R."/>
            <person name="La Ragione R."/>
            <person name="Hildebrand F."/>
            <person name="Pallen M.J."/>
        </authorList>
    </citation>
    <scope>NUCLEOTIDE SEQUENCE</scope>
    <source>
        <strain evidence="1">ChiSjej4B22-8148</strain>
    </source>
</reference>
<sequence>MENYQTEEEFVSGFCKKQNQTRTVLCEMEVDPQGNRRLCGADCAYGRCEHSGTCGLMRQII</sequence>
<name>A0A9D1ADH7_9FIRM</name>
<evidence type="ECO:0000313" key="2">
    <source>
        <dbReference type="Proteomes" id="UP000886757"/>
    </source>
</evidence>
<proteinExistence type="predicted"/>
<protein>
    <submittedName>
        <fullName evidence="1">Uncharacterized protein</fullName>
    </submittedName>
</protein>
<accession>A0A9D1ADH7</accession>
<dbReference type="AlphaFoldDB" id="A0A9D1ADH7"/>